<dbReference type="PANTHER" id="PTHR16119:SF17">
    <property type="entry name" value="TRANSMEMBRANE PROTEIN 144"/>
    <property type="match status" value="1"/>
</dbReference>
<feature type="transmembrane region" description="Helical" evidence="6">
    <location>
        <begin position="174"/>
        <end position="194"/>
    </location>
</feature>
<evidence type="ECO:0000256" key="1">
    <source>
        <dbReference type="ARBA" id="ARBA00004141"/>
    </source>
</evidence>
<feature type="transmembrane region" description="Helical" evidence="6">
    <location>
        <begin position="370"/>
        <end position="388"/>
    </location>
</feature>
<feature type="transmembrane region" description="Helical" evidence="6">
    <location>
        <begin position="239"/>
        <end position="261"/>
    </location>
</feature>
<dbReference type="STRING" id="474950.SAMN05421771_1626"/>
<dbReference type="AlphaFoldDB" id="A0A1I6M116"/>
<evidence type="ECO:0000256" key="2">
    <source>
        <dbReference type="ARBA" id="ARBA00006117"/>
    </source>
</evidence>
<evidence type="ECO:0000256" key="4">
    <source>
        <dbReference type="ARBA" id="ARBA00022989"/>
    </source>
</evidence>
<evidence type="ECO:0000256" key="3">
    <source>
        <dbReference type="ARBA" id="ARBA00022692"/>
    </source>
</evidence>
<organism evidence="7 8">
    <name type="scientific">Granulicella pectinivorans</name>
    <dbReference type="NCBI Taxonomy" id="474950"/>
    <lineage>
        <taxon>Bacteria</taxon>
        <taxon>Pseudomonadati</taxon>
        <taxon>Acidobacteriota</taxon>
        <taxon>Terriglobia</taxon>
        <taxon>Terriglobales</taxon>
        <taxon>Acidobacteriaceae</taxon>
        <taxon>Granulicella</taxon>
    </lineage>
</organism>
<evidence type="ECO:0000256" key="6">
    <source>
        <dbReference type="SAM" id="Phobius"/>
    </source>
</evidence>
<keyword evidence="3 6" id="KW-0812">Transmembrane</keyword>
<keyword evidence="8" id="KW-1185">Reference proteome</keyword>
<dbReference type="EMBL" id="FOZL01000001">
    <property type="protein sequence ID" value="SFS09324.1"/>
    <property type="molecule type" value="Genomic_DNA"/>
</dbReference>
<comment type="subcellular location">
    <subcellularLocation>
        <location evidence="1">Membrane</location>
        <topology evidence="1">Multi-pass membrane protein</topology>
    </subcellularLocation>
</comment>
<feature type="transmembrane region" description="Helical" evidence="6">
    <location>
        <begin position="42"/>
        <end position="62"/>
    </location>
</feature>
<dbReference type="Pfam" id="PF06800">
    <property type="entry name" value="Sugar_transport"/>
    <property type="match status" value="1"/>
</dbReference>
<feature type="transmembrane region" description="Helical" evidence="6">
    <location>
        <begin position="400"/>
        <end position="421"/>
    </location>
</feature>
<feature type="transmembrane region" description="Helical" evidence="6">
    <location>
        <begin position="206"/>
        <end position="227"/>
    </location>
</feature>
<gene>
    <name evidence="7" type="ORF">SAMN05421771_1626</name>
</gene>
<reference evidence="7 8" key="1">
    <citation type="submission" date="2016-10" db="EMBL/GenBank/DDBJ databases">
        <authorList>
            <person name="de Groot N.N."/>
        </authorList>
    </citation>
    <scope>NUCLEOTIDE SEQUENCE [LARGE SCALE GENOMIC DNA]</scope>
    <source>
        <strain evidence="7 8">DSM 21001</strain>
    </source>
</reference>
<evidence type="ECO:0000313" key="7">
    <source>
        <dbReference type="EMBL" id="SFS09324.1"/>
    </source>
</evidence>
<evidence type="ECO:0000313" key="8">
    <source>
        <dbReference type="Proteomes" id="UP000199024"/>
    </source>
</evidence>
<feature type="transmembrane region" description="Helical" evidence="6">
    <location>
        <begin position="110"/>
        <end position="130"/>
    </location>
</feature>
<accession>A0A1I6M116</accession>
<feature type="transmembrane region" description="Helical" evidence="6">
    <location>
        <begin position="305"/>
        <end position="326"/>
    </location>
</feature>
<feature type="transmembrane region" description="Helical" evidence="6">
    <location>
        <begin position="12"/>
        <end position="30"/>
    </location>
</feature>
<sequence>MEKQAAAKDGLSLHGLGVICGLTAGVWLGAAEAPTKLVNVGLSPFAVSLCMVAGVFTARWTFPTLLKGTSYVFADLMAKKHLIVWALLAGALWAVANTLTVFAIRDVGLAVAFPMWNANSLIGLLWGRVLFNELKGASTKTVTKVVVGGLAIVAAAIMLGFSTLHGGGAASQHAVRGILAAIGASFMWGTMYVPYRKAYISGMNPLSFVTAFTVGELVMVFSLGALLGGGAHALIAEVAHARGVLFWLFLGGFVWVIGDLFQQFAAKYLGIGRGIPLSNTNQLWGLAWGALVFGELATADRMHKFLVIGGSAIMIVGAYAISTAVADAKENSSTNEALLRECERYGLDYNRTVLSMAGEEFGDRSEKRRWWDYAIVAAATGVFIWLGIGAKVPQLAMDMRWVAVLGVALVVSLVAGGWSLYRRTRFS</sequence>
<dbReference type="InterPro" id="IPR010651">
    <property type="entry name" value="Sugar_transport"/>
</dbReference>
<keyword evidence="5 6" id="KW-0472">Membrane</keyword>
<dbReference type="PANTHER" id="PTHR16119">
    <property type="entry name" value="TRANSMEMBRANE PROTEIN 144"/>
    <property type="match status" value="1"/>
</dbReference>
<dbReference type="GO" id="GO:0015144">
    <property type="term" value="F:carbohydrate transmembrane transporter activity"/>
    <property type="evidence" value="ECO:0007669"/>
    <property type="project" value="InterPro"/>
</dbReference>
<feature type="transmembrane region" description="Helical" evidence="6">
    <location>
        <begin position="142"/>
        <end position="162"/>
    </location>
</feature>
<proteinExistence type="inferred from homology"/>
<keyword evidence="4 6" id="KW-1133">Transmembrane helix</keyword>
<protein>
    <submittedName>
        <fullName evidence="7">Glucose uptake protein GlcU</fullName>
    </submittedName>
</protein>
<dbReference type="Proteomes" id="UP000199024">
    <property type="component" value="Unassembled WGS sequence"/>
</dbReference>
<evidence type="ECO:0000256" key="5">
    <source>
        <dbReference type="ARBA" id="ARBA00023136"/>
    </source>
</evidence>
<feature type="transmembrane region" description="Helical" evidence="6">
    <location>
        <begin position="82"/>
        <end position="104"/>
    </location>
</feature>
<name>A0A1I6M116_9BACT</name>
<dbReference type="GO" id="GO:0016020">
    <property type="term" value="C:membrane"/>
    <property type="evidence" value="ECO:0007669"/>
    <property type="project" value="UniProtKB-SubCell"/>
</dbReference>
<comment type="similarity">
    <text evidence="2">Belongs to the GRP transporter (TC 2.A.7.5) family.</text>
</comment>